<dbReference type="Proteomes" id="UP000290433">
    <property type="component" value="Unassembled WGS sequence"/>
</dbReference>
<protein>
    <submittedName>
        <fullName evidence="1">Uncharacterized protein</fullName>
    </submittedName>
</protein>
<name>A0A444VXX7_9FLAO</name>
<organism evidence="1 2">
    <name type="scientific">Flavobacterium anhuiense</name>
    <dbReference type="NCBI Taxonomy" id="459526"/>
    <lineage>
        <taxon>Bacteria</taxon>
        <taxon>Pseudomonadati</taxon>
        <taxon>Bacteroidota</taxon>
        <taxon>Flavobacteriia</taxon>
        <taxon>Flavobacteriales</taxon>
        <taxon>Flavobacteriaceae</taxon>
        <taxon>Flavobacterium</taxon>
    </lineage>
</organism>
<accession>A0A444VXX7</accession>
<comment type="caution">
    <text evidence="1">The sequence shown here is derived from an EMBL/GenBank/DDBJ whole genome shotgun (WGS) entry which is preliminary data.</text>
</comment>
<evidence type="ECO:0000313" key="2">
    <source>
        <dbReference type="Proteomes" id="UP000290433"/>
    </source>
</evidence>
<dbReference type="AlphaFoldDB" id="A0A444VXX7"/>
<proteinExistence type="predicted"/>
<sequence length="205" mass="24060">MENIFNKIDLTFLEISQNEKINKQKQDFNSSANNDLILEGQKAGLDHNTLSFFKESNGYEMSWEKDSQGNISGKINILKLEYILKGIKSNYPSLSDKDPLYNFHPIDQFTDEAHCGIFINSIANNRMFFHRDGESETIDLMIDFNAYMELALEARGFFYWQKYIIEKLYDISSPESESFKKHMSEIFTDFKLESFDKKYESLKLK</sequence>
<evidence type="ECO:0000313" key="1">
    <source>
        <dbReference type="EMBL" id="RYJ38358.1"/>
    </source>
</evidence>
<dbReference type="EMBL" id="JUIV01000009">
    <property type="protein sequence ID" value="RYJ38358.1"/>
    <property type="molecule type" value="Genomic_DNA"/>
</dbReference>
<dbReference type="RefSeq" id="WP_129747576.1">
    <property type="nucleotide sequence ID" value="NZ_JUIV01000009.1"/>
</dbReference>
<reference evidence="1 2" key="1">
    <citation type="submission" date="2014-12" db="EMBL/GenBank/DDBJ databases">
        <title>Genome sequence of Flavobacterium anhuiense RCM74.</title>
        <authorList>
            <person name="Kim J.F."/>
            <person name="Song J.Y."/>
            <person name="Kwak M.-J."/>
            <person name="Lee S.-W."/>
        </authorList>
    </citation>
    <scope>NUCLEOTIDE SEQUENCE [LARGE SCALE GENOMIC DNA]</scope>
    <source>
        <strain evidence="1 2">RCM74</strain>
    </source>
</reference>
<gene>
    <name evidence="1" type="ORF">NU08_2681</name>
</gene>
<dbReference type="OrthoDB" id="1369841at2"/>